<dbReference type="Ensembl" id="ENSGGOT00000050919.1">
    <property type="protein sequence ID" value="ENSGGOP00000050459.1"/>
    <property type="gene ID" value="ENSGGOG00000042652.1"/>
</dbReference>
<dbReference type="AlphaFoldDB" id="A0A2I2ZTA9"/>
<feature type="compositionally biased region" description="Pro residues" evidence="1">
    <location>
        <begin position="54"/>
        <end position="63"/>
    </location>
</feature>
<reference evidence="3" key="1">
    <citation type="submission" date="2011-05" db="EMBL/GenBank/DDBJ databases">
        <title>Insights into the evolution of the great apes provided by the gorilla genome.</title>
        <authorList>
            <person name="Scally A."/>
        </authorList>
    </citation>
    <scope>NUCLEOTIDE SEQUENCE [LARGE SCALE GENOMIC DNA]</scope>
</reference>
<evidence type="ECO:0000256" key="1">
    <source>
        <dbReference type="SAM" id="MobiDB-lite"/>
    </source>
</evidence>
<dbReference type="InParanoid" id="A0A2I2ZTA9"/>
<keyword evidence="3" id="KW-1185">Reference proteome</keyword>
<reference evidence="2 3" key="2">
    <citation type="journal article" date="2012" name="Nature">
        <title>Insights into hominid evolution from the gorilla genome sequence.</title>
        <authorList>
            <person name="Scally A."/>
            <person name="Dutheil J.Y."/>
            <person name="Hillier L.W."/>
            <person name="Jordan G.E."/>
            <person name="Goodhead I."/>
            <person name="Herrero J."/>
            <person name="Hobolth A."/>
            <person name="Lappalainen T."/>
            <person name="Mailund T."/>
            <person name="Marques-Bonet T."/>
            <person name="McCarthy S."/>
            <person name="Montgomery S.H."/>
            <person name="Schwalie P.C."/>
            <person name="Tang Y.A."/>
            <person name="Ward M.C."/>
            <person name="Xue Y."/>
            <person name="Yngvadottir B."/>
            <person name="Alkan C."/>
            <person name="Andersen L.N."/>
            <person name="Ayub Q."/>
            <person name="Ball E.V."/>
            <person name="Beal K."/>
            <person name="Bradley B.J."/>
            <person name="Chen Y."/>
            <person name="Clee C.M."/>
            <person name="Fitzgerald S."/>
            <person name="Graves T.A."/>
            <person name="Gu Y."/>
            <person name="Heath P."/>
            <person name="Heger A."/>
            <person name="Karakoc E."/>
            <person name="Kolb-Kokocinski A."/>
            <person name="Laird G.K."/>
            <person name="Lunter G."/>
            <person name="Meader S."/>
            <person name="Mort M."/>
            <person name="Mullikin J.C."/>
            <person name="Munch K."/>
            <person name="O'Connor T.D."/>
            <person name="Phillips A.D."/>
            <person name="Prado-Martinez J."/>
            <person name="Rogers A.S."/>
            <person name="Sajjadian S."/>
            <person name="Schmidt D."/>
            <person name="Shaw K."/>
            <person name="Simpson J.T."/>
            <person name="Stenson P.D."/>
            <person name="Turner D.J."/>
            <person name="Vigilant L."/>
            <person name="Vilella A.J."/>
            <person name="Whitener W."/>
            <person name="Zhu B."/>
            <person name="Cooper D.N."/>
            <person name="de Jong P."/>
            <person name="Dermitzakis E.T."/>
            <person name="Eichler E.E."/>
            <person name="Flicek P."/>
            <person name="Goldman N."/>
            <person name="Mundy N.I."/>
            <person name="Ning Z."/>
            <person name="Odom D.T."/>
            <person name="Ponting C.P."/>
            <person name="Quail M.A."/>
            <person name="Ryder O.A."/>
            <person name="Searle S.M."/>
            <person name="Warren W.C."/>
            <person name="Wilson R.K."/>
            <person name="Schierup M.H."/>
            <person name="Rogers J."/>
            <person name="Tyler-Smith C."/>
            <person name="Durbin R."/>
        </authorList>
    </citation>
    <scope>NUCLEOTIDE SEQUENCE [LARGE SCALE GENOMIC DNA]</scope>
</reference>
<proteinExistence type="predicted"/>
<protein>
    <recommendedName>
        <fullName evidence="4">Oxidation resistance 1</fullName>
    </recommendedName>
</protein>
<dbReference type="Proteomes" id="UP000001519">
    <property type="component" value="Chromosome 8"/>
</dbReference>
<dbReference type="GeneTree" id="ENSGT00950000185098"/>
<sequence>MDYLTTFTEKSGRLLRGTANRLWAFGGGGEARQVRFEDYLREPAQGDLGCGSPPHRPPAPSSPEGPGEPTFLSPGGESRPGSRETLLCLYVWSTQLYLTPSFKVALRK</sequence>
<accession>A0A2I2ZTA9</accession>
<evidence type="ECO:0000313" key="3">
    <source>
        <dbReference type="Proteomes" id="UP000001519"/>
    </source>
</evidence>
<dbReference type="Bgee" id="ENSGGOG00000042652">
    <property type="expression patterns" value="Expressed in heart and 1 other cell type or tissue"/>
</dbReference>
<dbReference type="EMBL" id="CABD030060390">
    <property type="status" value="NOT_ANNOTATED_CDS"/>
    <property type="molecule type" value="Genomic_DNA"/>
</dbReference>
<evidence type="ECO:0008006" key="4">
    <source>
        <dbReference type="Google" id="ProtNLM"/>
    </source>
</evidence>
<name>A0A2I2ZTA9_GORGO</name>
<reference evidence="2" key="4">
    <citation type="submission" date="2025-09" db="UniProtKB">
        <authorList>
            <consortium name="Ensembl"/>
        </authorList>
    </citation>
    <scope>IDENTIFICATION</scope>
</reference>
<evidence type="ECO:0000313" key="2">
    <source>
        <dbReference type="Ensembl" id="ENSGGOP00000050459.1"/>
    </source>
</evidence>
<feature type="region of interest" description="Disordered" evidence="1">
    <location>
        <begin position="43"/>
        <end position="81"/>
    </location>
</feature>
<dbReference type="OMA" id="EPICYSD"/>
<organism evidence="2 3">
    <name type="scientific">Gorilla gorilla gorilla</name>
    <name type="common">Western lowland gorilla</name>
    <dbReference type="NCBI Taxonomy" id="9595"/>
    <lineage>
        <taxon>Eukaryota</taxon>
        <taxon>Metazoa</taxon>
        <taxon>Chordata</taxon>
        <taxon>Craniata</taxon>
        <taxon>Vertebrata</taxon>
        <taxon>Euteleostomi</taxon>
        <taxon>Mammalia</taxon>
        <taxon>Eutheria</taxon>
        <taxon>Euarchontoglires</taxon>
        <taxon>Primates</taxon>
        <taxon>Haplorrhini</taxon>
        <taxon>Catarrhini</taxon>
        <taxon>Hominidae</taxon>
        <taxon>Gorilla</taxon>
    </lineage>
</organism>
<reference evidence="2" key="3">
    <citation type="submission" date="2025-08" db="UniProtKB">
        <authorList>
            <consortium name="Ensembl"/>
        </authorList>
    </citation>
    <scope>IDENTIFICATION</scope>
</reference>